<dbReference type="EMBL" id="JBHFPV010000001">
    <property type="protein sequence ID" value="MFH6603512.1"/>
    <property type="molecule type" value="Genomic_DNA"/>
</dbReference>
<sequence length="67" mass="8284">MGKYLKFTIYLNLIIAVLSAMMAFNLWNSDRSRAYIFVFLAVITTFMFFFRRFYFKKFEQRKRDNQN</sequence>
<accession>A0ACC7LNF8</accession>
<proteinExistence type="predicted"/>
<evidence type="ECO:0000313" key="1">
    <source>
        <dbReference type="EMBL" id="MFH6603512.1"/>
    </source>
</evidence>
<reference evidence="1" key="1">
    <citation type="submission" date="2024-09" db="EMBL/GenBank/DDBJ databases">
        <authorList>
            <person name="Liu J."/>
        </authorList>
    </citation>
    <scope>NUCLEOTIDE SEQUENCE</scope>
    <source>
        <strain evidence="1">NBU2967</strain>
    </source>
</reference>
<gene>
    <name evidence="1" type="ORF">ACEZ3G_08490</name>
</gene>
<dbReference type="Proteomes" id="UP001595191">
    <property type="component" value="Unassembled WGS sequence"/>
</dbReference>
<evidence type="ECO:0000313" key="2">
    <source>
        <dbReference type="Proteomes" id="UP001595191"/>
    </source>
</evidence>
<name>A0ACC7LNF8_9FLAO</name>
<organism evidence="1 2">
    <name type="scientific">Meishania litoralis</name>
    <dbReference type="NCBI Taxonomy" id="3434685"/>
    <lineage>
        <taxon>Bacteria</taxon>
        <taxon>Pseudomonadati</taxon>
        <taxon>Bacteroidota</taxon>
        <taxon>Flavobacteriia</taxon>
        <taxon>Flavobacteriales</taxon>
        <taxon>Flavobacteriaceae</taxon>
        <taxon>Meishania</taxon>
    </lineage>
</organism>
<protein>
    <submittedName>
        <fullName evidence="1">Uncharacterized protein</fullName>
    </submittedName>
</protein>
<keyword evidence="2" id="KW-1185">Reference proteome</keyword>
<comment type="caution">
    <text evidence="1">The sequence shown here is derived from an EMBL/GenBank/DDBJ whole genome shotgun (WGS) entry which is preliminary data.</text>
</comment>